<keyword evidence="4" id="KW-0805">Transcription regulation</keyword>
<feature type="binding site" evidence="8">
    <location>
        <position position="149"/>
    </location>
    <ligand>
        <name>Fe cation</name>
        <dbReference type="ChEBI" id="CHEBI:24875"/>
    </ligand>
</feature>
<dbReference type="RefSeq" id="WP_272737790.1">
    <property type="nucleotide sequence ID" value="NZ_CP116942.1"/>
</dbReference>
<keyword evidence="7" id="KW-0479">Metal-binding</keyword>
<feature type="binding site" evidence="7">
    <location>
        <position position="160"/>
    </location>
    <ligand>
        <name>Zn(2+)</name>
        <dbReference type="ChEBI" id="CHEBI:29105"/>
    </ligand>
</feature>
<proteinExistence type="inferred from homology"/>
<dbReference type="GO" id="GO:0045892">
    <property type="term" value="P:negative regulation of DNA-templated transcription"/>
    <property type="evidence" value="ECO:0007669"/>
    <property type="project" value="TreeGrafter"/>
</dbReference>
<feature type="binding site" evidence="7">
    <location>
        <position position="157"/>
    </location>
    <ligand>
        <name>Zn(2+)</name>
        <dbReference type="ChEBI" id="CHEBI:29105"/>
    </ligand>
</feature>
<keyword evidence="2" id="KW-0678">Repressor</keyword>
<dbReference type="InterPro" id="IPR043135">
    <property type="entry name" value="Fur_C"/>
</dbReference>
<evidence type="ECO:0000256" key="3">
    <source>
        <dbReference type="ARBA" id="ARBA00022833"/>
    </source>
</evidence>
<evidence type="ECO:0000256" key="4">
    <source>
        <dbReference type="ARBA" id="ARBA00023015"/>
    </source>
</evidence>
<evidence type="ECO:0000256" key="8">
    <source>
        <dbReference type="PIRSR" id="PIRSR602481-2"/>
    </source>
</evidence>
<organism evidence="9 10">
    <name type="scientific">Iamia majanohamensis</name>
    <dbReference type="NCBI Taxonomy" id="467976"/>
    <lineage>
        <taxon>Bacteria</taxon>
        <taxon>Bacillati</taxon>
        <taxon>Actinomycetota</taxon>
        <taxon>Acidimicrobiia</taxon>
        <taxon>Acidimicrobiales</taxon>
        <taxon>Iamiaceae</taxon>
        <taxon>Iamia</taxon>
    </lineage>
</organism>
<dbReference type="AlphaFoldDB" id="A0AAF0BWN7"/>
<accession>A0AAF0BWN7</accession>
<feature type="binding site" evidence="7">
    <location>
        <position position="120"/>
    </location>
    <ligand>
        <name>Zn(2+)</name>
        <dbReference type="ChEBI" id="CHEBI:29105"/>
    </ligand>
</feature>
<dbReference type="EMBL" id="CP116942">
    <property type="protein sequence ID" value="WCO68273.1"/>
    <property type="molecule type" value="Genomic_DNA"/>
</dbReference>
<keyword evidence="8" id="KW-0408">Iron</keyword>
<keyword evidence="3 7" id="KW-0862">Zinc</keyword>
<dbReference type="Gene3D" id="1.10.10.10">
    <property type="entry name" value="Winged helix-like DNA-binding domain superfamily/Winged helix DNA-binding domain"/>
    <property type="match status" value="1"/>
</dbReference>
<evidence type="ECO:0000256" key="1">
    <source>
        <dbReference type="ARBA" id="ARBA00007957"/>
    </source>
</evidence>
<evidence type="ECO:0000256" key="6">
    <source>
        <dbReference type="ARBA" id="ARBA00023163"/>
    </source>
</evidence>
<dbReference type="Gene3D" id="3.30.1490.190">
    <property type="match status" value="1"/>
</dbReference>
<dbReference type="InterPro" id="IPR002481">
    <property type="entry name" value="FUR"/>
</dbReference>
<gene>
    <name evidence="9" type="ORF">PO878_05970</name>
</gene>
<dbReference type="CDD" id="cd07153">
    <property type="entry name" value="Fur_like"/>
    <property type="match status" value="1"/>
</dbReference>
<dbReference type="PANTHER" id="PTHR33202:SF7">
    <property type="entry name" value="FERRIC UPTAKE REGULATION PROTEIN"/>
    <property type="match status" value="1"/>
</dbReference>
<protein>
    <submittedName>
        <fullName evidence="9">Fur family transcriptional regulator</fullName>
    </submittedName>
</protein>
<dbReference type="InterPro" id="IPR036390">
    <property type="entry name" value="WH_DNA-bd_sf"/>
</dbReference>
<evidence type="ECO:0000313" key="9">
    <source>
        <dbReference type="EMBL" id="WCO68273.1"/>
    </source>
</evidence>
<evidence type="ECO:0000313" key="10">
    <source>
        <dbReference type="Proteomes" id="UP001216390"/>
    </source>
</evidence>
<dbReference type="Proteomes" id="UP001216390">
    <property type="component" value="Chromosome"/>
</dbReference>
<dbReference type="KEGG" id="ima:PO878_05970"/>
<sequence length="161" mass="17217">MSVDPAPAHPRGHAHAHTDEEVAERIATTLELLRGAGGRITTARRAVVTTLHAGDDHHVTAEDVAAAVQAEHPDVHLSTVYRTLEALEELDVVARVDLGPGPAVFHLVDHAHHHLVCTRCGRVEEAAADVVGPLAEVLDARYGFAAAPHRLTITGLCRDCR</sequence>
<evidence type="ECO:0000256" key="7">
    <source>
        <dbReference type="PIRSR" id="PIRSR602481-1"/>
    </source>
</evidence>
<keyword evidence="10" id="KW-1185">Reference proteome</keyword>
<comment type="cofactor">
    <cofactor evidence="8">
        <name>Mn(2+)</name>
        <dbReference type="ChEBI" id="CHEBI:29035"/>
    </cofactor>
    <cofactor evidence="8">
        <name>Fe(2+)</name>
        <dbReference type="ChEBI" id="CHEBI:29033"/>
    </cofactor>
    <text evidence="8">Binds 1 Mn(2+) or Fe(2+) ion per subunit.</text>
</comment>
<dbReference type="GO" id="GO:1900376">
    <property type="term" value="P:regulation of secondary metabolite biosynthetic process"/>
    <property type="evidence" value="ECO:0007669"/>
    <property type="project" value="TreeGrafter"/>
</dbReference>
<dbReference type="PANTHER" id="PTHR33202">
    <property type="entry name" value="ZINC UPTAKE REGULATION PROTEIN"/>
    <property type="match status" value="1"/>
</dbReference>
<feature type="binding site" evidence="7">
    <location>
        <position position="117"/>
    </location>
    <ligand>
        <name>Zn(2+)</name>
        <dbReference type="ChEBI" id="CHEBI:29105"/>
    </ligand>
</feature>
<dbReference type="GO" id="GO:0000976">
    <property type="term" value="F:transcription cis-regulatory region binding"/>
    <property type="evidence" value="ECO:0007669"/>
    <property type="project" value="TreeGrafter"/>
</dbReference>
<keyword evidence="5" id="KW-0238">DNA-binding</keyword>
<evidence type="ECO:0000256" key="2">
    <source>
        <dbReference type="ARBA" id="ARBA00022491"/>
    </source>
</evidence>
<reference evidence="9" key="1">
    <citation type="submission" date="2023-01" db="EMBL/GenBank/DDBJ databases">
        <title>The diversity of Class Acidimicrobiia in South China Sea sediment environments and the proposal of Iamia marina sp. nov., a novel species of the genus Iamia.</title>
        <authorList>
            <person name="He Y."/>
            <person name="Tian X."/>
        </authorList>
    </citation>
    <scope>NUCLEOTIDE SEQUENCE</scope>
    <source>
        <strain evidence="9">DSM 19957</strain>
    </source>
</reference>
<dbReference type="Pfam" id="PF01475">
    <property type="entry name" value="FUR"/>
    <property type="match status" value="1"/>
</dbReference>
<dbReference type="SUPFAM" id="SSF46785">
    <property type="entry name" value="Winged helix' DNA-binding domain"/>
    <property type="match status" value="1"/>
</dbReference>
<dbReference type="InterPro" id="IPR036388">
    <property type="entry name" value="WH-like_DNA-bd_sf"/>
</dbReference>
<evidence type="ECO:0000256" key="5">
    <source>
        <dbReference type="ARBA" id="ARBA00023125"/>
    </source>
</evidence>
<comment type="similarity">
    <text evidence="1">Belongs to the Fur family.</text>
</comment>
<comment type="cofactor">
    <cofactor evidence="7">
        <name>Zn(2+)</name>
        <dbReference type="ChEBI" id="CHEBI:29105"/>
    </cofactor>
    <text evidence="7">Binds 1 zinc ion per subunit.</text>
</comment>
<keyword evidence="6" id="KW-0804">Transcription</keyword>
<name>A0AAF0BWN7_9ACTN</name>
<dbReference type="GO" id="GO:0003700">
    <property type="term" value="F:DNA-binding transcription factor activity"/>
    <property type="evidence" value="ECO:0007669"/>
    <property type="project" value="InterPro"/>
</dbReference>
<dbReference type="GO" id="GO:0008270">
    <property type="term" value="F:zinc ion binding"/>
    <property type="evidence" value="ECO:0007669"/>
    <property type="project" value="TreeGrafter"/>
</dbReference>